<dbReference type="RefSeq" id="WP_184855976.1">
    <property type="nucleotide sequence ID" value="NZ_JACHLK010000002.1"/>
</dbReference>
<evidence type="ECO:0000313" key="1">
    <source>
        <dbReference type="EMBL" id="MBB6558549.1"/>
    </source>
</evidence>
<dbReference type="AlphaFoldDB" id="A0A7X0PB52"/>
<dbReference type="InterPro" id="IPR019734">
    <property type="entry name" value="TPR_rpt"/>
</dbReference>
<reference evidence="1 2" key="1">
    <citation type="submission" date="2020-08" db="EMBL/GenBank/DDBJ databases">
        <title>Functional genomics of gut bacteria from endangered species of beetles.</title>
        <authorList>
            <person name="Carlos-Shanley C."/>
        </authorList>
    </citation>
    <scope>NUCLEOTIDE SEQUENCE [LARGE SCALE GENOMIC DNA]</scope>
    <source>
        <strain evidence="1 2">S00198</strain>
    </source>
</reference>
<evidence type="ECO:0000313" key="2">
    <source>
        <dbReference type="Proteomes" id="UP000575083"/>
    </source>
</evidence>
<protein>
    <submittedName>
        <fullName evidence="1">Type III secretion system low calcium response chaperone LcrH/SycD</fullName>
    </submittedName>
</protein>
<dbReference type="SUPFAM" id="SSF48452">
    <property type="entry name" value="TPR-like"/>
    <property type="match status" value="1"/>
</dbReference>
<dbReference type="InterPro" id="IPR011990">
    <property type="entry name" value="TPR-like_helical_dom_sf"/>
</dbReference>
<gene>
    <name evidence="1" type="ORF">HNP48_001213</name>
</gene>
<proteinExistence type="predicted"/>
<accession>A0A7X0PB52</accession>
<dbReference type="SMART" id="SM00028">
    <property type="entry name" value="TPR"/>
    <property type="match status" value="2"/>
</dbReference>
<dbReference type="InterPro" id="IPR005415">
    <property type="entry name" value="T3SS_Ca_resp_chp_LcrH/SycD"/>
</dbReference>
<comment type="caution">
    <text evidence="1">The sequence shown here is derived from an EMBL/GenBank/DDBJ whole genome shotgun (WGS) entry which is preliminary data.</text>
</comment>
<sequence>MSPSPDATTVDLSTPDGIADAFINHGVTLASVKGITDDDLEAVYAEAYGHLAEGRAQEAVEDLMLLVTHDPWEPRFQFAYALAQQLLGQHEAAAQHYAQALLMDATNAGCILRLGECMEAMGNLQEAEEAYRSCIQLSYLDPEYHLVRAHAQARLSSLNGGAA</sequence>
<dbReference type="Proteomes" id="UP000575083">
    <property type="component" value="Unassembled WGS sequence"/>
</dbReference>
<name>A0A7X0PB52_9BURK</name>
<dbReference type="Pfam" id="PF14559">
    <property type="entry name" value="TPR_19"/>
    <property type="match status" value="1"/>
</dbReference>
<dbReference type="PRINTS" id="PR01595">
    <property type="entry name" value="SYCDCHAPRONE"/>
</dbReference>
<organism evidence="1 2">
    <name type="scientific">Acidovorax soli</name>
    <dbReference type="NCBI Taxonomy" id="592050"/>
    <lineage>
        <taxon>Bacteria</taxon>
        <taxon>Pseudomonadati</taxon>
        <taxon>Pseudomonadota</taxon>
        <taxon>Betaproteobacteria</taxon>
        <taxon>Burkholderiales</taxon>
        <taxon>Comamonadaceae</taxon>
        <taxon>Acidovorax</taxon>
    </lineage>
</organism>
<dbReference type="EMBL" id="JACHLK010000002">
    <property type="protein sequence ID" value="MBB6558549.1"/>
    <property type="molecule type" value="Genomic_DNA"/>
</dbReference>
<keyword evidence="2" id="KW-1185">Reference proteome</keyword>
<dbReference type="Gene3D" id="1.25.40.10">
    <property type="entry name" value="Tetratricopeptide repeat domain"/>
    <property type="match status" value="1"/>
</dbReference>